<dbReference type="GO" id="GO:0009279">
    <property type="term" value="C:cell outer membrane"/>
    <property type="evidence" value="ECO:0007669"/>
    <property type="project" value="UniProtKB-SubCell"/>
</dbReference>
<keyword evidence="6" id="KW-0410">Iron transport</keyword>
<dbReference type="EMBL" id="JACIJG010000028">
    <property type="protein sequence ID" value="MBB5704355.1"/>
    <property type="molecule type" value="Genomic_DNA"/>
</dbReference>
<evidence type="ECO:0000256" key="6">
    <source>
        <dbReference type="ARBA" id="ARBA00022496"/>
    </source>
</evidence>
<sequence>MPVHSRIGRLHVALSCSALLASTAAVTAQENGQPLVLDTVTIQSESNEILVQDGYVAKKDRIGTKVDTDLVKIPQAISVITQDQMEDQKPITLNDALSYTASANPNNFGFDTRYDAFNLRGFPAYYNGMFRDGLRIINGPSAWLKTEPYGVEGITVLKGPASSLYGVSGPGGIVNVVTKRPKEDDFREAELLFGSHNRYQAAFDVSGPANDEKTFLYRITGLGRVSNTELPGYPDDKYYIAPALTLKPDEDTKFTVLGELSRSVTGGTAAFYNPSYGEVSDIYEGDPNYNDFVQKQGRIGYEFEHRFNDLLTVRQNLRYSKVDADLEYSGHYSIGLDQPLQRYWGHYTEKMDNFVVDTMAQFDFETGSLTHKAIAGIDYARSDYDAYSGLSYVSANDMRAQQAPFSGGQKMNQIGVYAHDQVEWDDFILFGSGRYDWVDTRTTDTSFIETRQKDSGFSGRVGLAYRTEWGIIPYVNYSTSFSPNIGFVYDDVMSDDKHVANPTIGRQKEIGVKYEIPGYNAVISAAFFDIDQKDGIVLDASSGINKQRQLDLNSRGFELEANATLDNGIGLIASYTHLRVKIEDGASGTVGNELSGTPNDVFSIWGNYKIENGALAGLGLGSGIRYVSSSYGDDQNSFKNDSRVMVDAAVSYDFGYRNPKLDGVLLQINAKNIFDNRDPVCTAGYCYQQEGRQVFGSLRYRF</sequence>
<dbReference type="InterPro" id="IPR010105">
    <property type="entry name" value="TonB_sidphr_rcpt"/>
</dbReference>
<accession>A0A7W9EPP1</accession>
<comment type="subcellular location">
    <subcellularLocation>
        <location evidence="1 15">Cell outer membrane</location>
        <topology evidence="1 15">Multi-pass membrane protein</topology>
    </subcellularLocation>
</comment>
<dbReference type="Pfam" id="PF00593">
    <property type="entry name" value="TonB_dep_Rec_b-barrel"/>
    <property type="match status" value="1"/>
</dbReference>
<keyword evidence="7 15" id="KW-0812">Transmembrane</keyword>
<organism evidence="20 21">
    <name type="scientific">Brucella daejeonensis</name>
    <dbReference type="NCBI Taxonomy" id="659015"/>
    <lineage>
        <taxon>Bacteria</taxon>
        <taxon>Pseudomonadati</taxon>
        <taxon>Pseudomonadota</taxon>
        <taxon>Alphaproteobacteria</taxon>
        <taxon>Hyphomicrobiales</taxon>
        <taxon>Brucellaceae</taxon>
        <taxon>Brucella/Ochrobactrum group</taxon>
        <taxon>Brucella</taxon>
    </lineage>
</organism>
<dbReference type="Pfam" id="PF07715">
    <property type="entry name" value="Plug"/>
    <property type="match status" value="1"/>
</dbReference>
<keyword evidence="8 17" id="KW-0732">Signal</keyword>
<evidence type="ECO:0000256" key="14">
    <source>
        <dbReference type="ARBA" id="ARBA00023237"/>
    </source>
</evidence>
<proteinExistence type="inferred from homology"/>
<reference evidence="20 21" key="1">
    <citation type="submission" date="2020-08" db="EMBL/GenBank/DDBJ databases">
        <title>Genomic Encyclopedia of Type Strains, Phase IV (KMG-IV): sequencing the most valuable type-strain genomes for metagenomic binning, comparative biology and taxonomic classification.</title>
        <authorList>
            <person name="Goeker M."/>
        </authorList>
    </citation>
    <scope>NUCLEOTIDE SEQUENCE [LARGE SCALE GENOMIC DNA]</scope>
    <source>
        <strain evidence="20 21">DSM 26944</strain>
    </source>
</reference>
<evidence type="ECO:0000313" key="20">
    <source>
        <dbReference type="EMBL" id="MBB5704355.1"/>
    </source>
</evidence>
<dbReference type="InterPro" id="IPR000531">
    <property type="entry name" value="Beta-barrel_TonB"/>
</dbReference>
<evidence type="ECO:0000259" key="19">
    <source>
        <dbReference type="Pfam" id="PF07715"/>
    </source>
</evidence>
<name>A0A7W9EPP1_9HYPH</name>
<evidence type="ECO:0000256" key="17">
    <source>
        <dbReference type="SAM" id="SignalP"/>
    </source>
</evidence>
<evidence type="ECO:0000256" key="10">
    <source>
        <dbReference type="ARBA" id="ARBA00023065"/>
    </source>
</evidence>
<dbReference type="SUPFAM" id="SSF56935">
    <property type="entry name" value="Porins"/>
    <property type="match status" value="1"/>
</dbReference>
<keyword evidence="5 15" id="KW-1134">Transmembrane beta strand</keyword>
<dbReference type="PROSITE" id="PS52016">
    <property type="entry name" value="TONB_DEPENDENT_REC_3"/>
    <property type="match status" value="1"/>
</dbReference>
<feature type="domain" description="TonB-dependent receptor plug" evidence="19">
    <location>
        <begin position="71"/>
        <end position="173"/>
    </location>
</feature>
<feature type="signal peptide" evidence="17">
    <location>
        <begin position="1"/>
        <end position="28"/>
    </location>
</feature>
<comment type="similarity">
    <text evidence="2 15 16">Belongs to the TonB-dependent receptor family.</text>
</comment>
<evidence type="ECO:0000256" key="9">
    <source>
        <dbReference type="ARBA" id="ARBA00023004"/>
    </source>
</evidence>
<dbReference type="Gene3D" id="2.170.130.10">
    <property type="entry name" value="TonB-dependent receptor, plug domain"/>
    <property type="match status" value="1"/>
</dbReference>
<dbReference type="PANTHER" id="PTHR32552">
    <property type="entry name" value="FERRICHROME IRON RECEPTOR-RELATED"/>
    <property type="match status" value="1"/>
</dbReference>
<keyword evidence="14 15" id="KW-0998">Cell outer membrane</keyword>
<comment type="caution">
    <text evidence="20">The sequence shown here is derived from an EMBL/GenBank/DDBJ whole genome shotgun (WGS) entry which is preliminary data.</text>
</comment>
<dbReference type="GO" id="GO:0038023">
    <property type="term" value="F:signaling receptor activity"/>
    <property type="evidence" value="ECO:0007669"/>
    <property type="project" value="InterPro"/>
</dbReference>
<evidence type="ECO:0000256" key="8">
    <source>
        <dbReference type="ARBA" id="ARBA00022729"/>
    </source>
</evidence>
<dbReference type="PANTHER" id="PTHR32552:SF68">
    <property type="entry name" value="FERRICHROME OUTER MEMBRANE TRANSPORTER_PHAGE RECEPTOR"/>
    <property type="match status" value="1"/>
</dbReference>
<evidence type="ECO:0000256" key="4">
    <source>
        <dbReference type="ARBA" id="ARBA00022448"/>
    </source>
</evidence>
<feature type="domain" description="TonB-dependent receptor-like beta-barrel" evidence="18">
    <location>
        <begin position="264"/>
        <end position="673"/>
    </location>
</feature>
<dbReference type="Proteomes" id="UP000555546">
    <property type="component" value="Unassembled WGS sequence"/>
</dbReference>
<evidence type="ECO:0000313" key="21">
    <source>
        <dbReference type="Proteomes" id="UP000555546"/>
    </source>
</evidence>
<dbReference type="FunFam" id="2.170.130.10:FF:000001">
    <property type="entry name" value="Catecholate siderophore TonB-dependent receptor"/>
    <property type="match status" value="1"/>
</dbReference>
<evidence type="ECO:0000256" key="13">
    <source>
        <dbReference type="ARBA" id="ARBA00023170"/>
    </source>
</evidence>
<dbReference type="InterPro" id="IPR012910">
    <property type="entry name" value="Plug_dom"/>
</dbReference>
<keyword evidence="21" id="KW-1185">Reference proteome</keyword>
<evidence type="ECO:0000256" key="7">
    <source>
        <dbReference type="ARBA" id="ARBA00022692"/>
    </source>
</evidence>
<keyword evidence="12 15" id="KW-0472">Membrane</keyword>
<evidence type="ECO:0000256" key="16">
    <source>
        <dbReference type="RuleBase" id="RU003357"/>
    </source>
</evidence>
<evidence type="ECO:0000256" key="3">
    <source>
        <dbReference type="ARBA" id="ARBA00021261"/>
    </source>
</evidence>
<dbReference type="RefSeq" id="WP_183657660.1">
    <property type="nucleotide sequence ID" value="NZ_JACIJG010000028.1"/>
</dbReference>
<keyword evidence="9" id="KW-0408">Iron</keyword>
<protein>
    <recommendedName>
        <fullName evidence="3">Heme transporter BhuA</fullName>
    </recommendedName>
</protein>
<feature type="chain" id="PRO_5031299922" description="Heme transporter BhuA" evidence="17">
    <location>
        <begin position="29"/>
        <end position="702"/>
    </location>
</feature>
<dbReference type="CDD" id="cd01347">
    <property type="entry name" value="ligand_gated_channel"/>
    <property type="match status" value="1"/>
</dbReference>
<evidence type="ECO:0000256" key="5">
    <source>
        <dbReference type="ARBA" id="ARBA00022452"/>
    </source>
</evidence>
<dbReference type="InterPro" id="IPR037066">
    <property type="entry name" value="Plug_dom_sf"/>
</dbReference>
<evidence type="ECO:0000256" key="2">
    <source>
        <dbReference type="ARBA" id="ARBA00009810"/>
    </source>
</evidence>
<keyword evidence="11 16" id="KW-0798">TonB box</keyword>
<evidence type="ECO:0000256" key="12">
    <source>
        <dbReference type="ARBA" id="ARBA00023136"/>
    </source>
</evidence>
<dbReference type="Gene3D" id="2.40.170.20">
    <property type="entry name" value="TonB-dependent receptor, beta-barrel domain"/>
    <property type="match status" value="1"/>
</dbReference>
<dbReference type="NCBIfam" id="NF010650">
    <property type="entry name" value="PRK14049.1"/>
    <property type="match status" value="1"/>
</dbReference>
<evidence type="ECO:0000259" key="18">
    <source>
        <dbReference type="Pfam" id="PF00593"/>
    </source>
</evidence>
<dbReference type="AlphaFoldDB" id="A0A7W9EPP1"/>
<keyword evidence="4 15" id="KW-0813">Transport</keyword>
<evidence type="ECO:0000256" key="1">
    <source>
        <dbReference type="ARBA" id="ARBA00004571"/>
    </source>
</evidence>
<keyword evidence="13 20" id="KW-0675">Receptor</keyword>
<dbReference type="GO" id="GO:0015891">
    <property type="term" value="P:siderophore transport"/>
    <property type="evidence" value="ECO:0007669"/>
    <property type="project" value="InterPro"/>
</dbReference>
<dbReference type="GO" id="GO:0015344">
    <property type="term" value="F:siderophore uptake transmembrane transporter activity"/>
    <property type="evidence" value="ECO:0007669"/>
    <property type="project" value="TreeGrafter"/>
</dbReference>
<evidence type="ECO:0000256" key="15">
    <source>
        <dbReference type="PROSITE-ProRule" id="PRU01360"/>
    </source>
</evidence>
<dbReference type="InterPro" id="IPR036942">
    <property type="entry name" value="Beta-barrel_TonB_sf"/>
</dbReference>
<gene>
    <name evidence="20" type="ORF">FHS76_004272</name>
</gene>
<dbReference type="InterPro" id="IPR039426">
    <property type="entry name" value="TonB-dep_rcpt-like"/>
</dbReference>
<dbReference type="NCBIfam" id="TIGR01783">
    <property type="entry name" value="TonB-siderophor"/>
    <property type="match status" value="1"/>
</dbReference>
<evidence type="ECO:0000256" key="11">
    <source>
        <dbReference type="ARBA" id="ARBA00023077"/>
    </source>
</evidence>
<keyword evidence="10" id="KW-0406">Ion transport</keyword>